<comment type="similarity">
    <text evidence="3">Belongs to the SmpB family.</text>
</comment>
<dbReference type="NCBIfam" id="TIGR00086">
    <property type="entry name" value="smpB"/>
    <property type="match status" value="1"/>
</dbReference>
<dbReference type="InterPro" id="IPR000037">
    <property type="entry name" value="SsrA-bd_prot"/>
</dbReference>
<gene>
    <name evidence="3 4" type="primary">smpB</name>
    <name evidence="4" type="ORF">IAC79_00965</name>
</gene>
<dbReference type="HAMAP" id="MF_00023">
    <property type="entry name" value="SmpB"/>
    <property type="match status" value="1"/>
</dbReference>
<dbReference type="GO" id="GO:0005829">
    <property type="term" value="C:cytosol"/>
    <property type="evidence" value="ECO:0007669"/>
    <property type="project" value="TreeGrafter"/>
</dbReference>
<dbReference type="Pfam" id="PF01668">
    <property type="entry name" value="SmpB"/>
    <property type="match status" value="1"/>
</dbReference>
<dbReference type="Gene3D" id="2.40.280.10">
    <property type="match status" value="1"/>
</dbReference>
<name>A0A9D1NL86_9BACT</name>
<evidence type="ECO:0000256" key="2">
    <source>
        <dbReference type="ARBA" id="ARBA00022884"/>
    </source>
</evidence>
<reference evidence="4" key="2">
    <citation type="journal article" date="2021" name="PeerJ">
        <title>Extensive microbial diversity within the chicken gut microbiome revealed by metagenomics and culture.</title>
        <authorList>
            <person name="Gilroy R."/>
            <person name="Ravi A."/>
            <person name="Getino M."/>
            <person name="Pursley I."/>
            <person name="Horton D.L."/>
            <person name="Alikhan N.F."/>
            <person name="Baker D."/>
            <person name="Gharbi K."/>
            <person name="Hall N."/>
            <person name="Watson M."/>
            <person name="Adriaenssens E.M."/>
            <person name="Foster-Nyarko E."/>
            <person name="Jarju S."/>
            <person name="Secka A."/>
            <person name="Antonio M."/>
            <person name="Oren A."/>
            <person name="Chaudhuri R.R."/>
            <person name="La Ragione R."/>
            <person name="Hildebrand F."/>
            <person name="Pallen M.J."/>
        </authorList>
    </citation>
    <scope>NUCLEOTIDE SEQUENCE</scope>
    <source>
        <strain evidence="4">35461</strain>
    </source>
</reference>
<dbReference type="Proteomes" id="UP000886845">
    <property type="component" value="Unassembled WGS sequence"/>
</dbReference>
<comment type="caution">
    <text evidence="4">The sequence shown here is derived from an EMBL/GenBank/DDBJ whole genome shotgun (WGS) entry which is preliminary data.</text>
</comment>
<dbReference type="SUPFAM" id="SSF74982">
    <property type="entry name" value="Small protein B (SmpB)"/>
    <property type="match status" value="1"/>
</dbReference>
<dbReference type="NCBIfam" id="NF003843">
    <property type="entry name" value="PRK05422.1"/>
    <property type="match status" value="1"/>
</dbReference>
<evidence type="ECO:0000313" key="5">
    <source>
        <dbReference type="Proteomes" id="UP000886845"/>
    </source>
</evidence>
<proteinExistence type="inferred from homology"/>
<keyword evidence="2 3" id="KW-0694">RNA-binding</keyword>
<accession>A0A9D1NL86</accession>
<dbReference type="GO" id="GO:0003723">
    <property type="term" value="F:RNA binding"/>
    <property type="evidence" value="ECO:0007669"/>
    <property type="project" value="UniProtKB-UniRule"/>
</dbReference>
<dbReference type="GO" id="GO:0070930">
    <property type="term" value="P:trans-translation-dependent protein tagging"/>
    <property type="evidence" value="ECO:0007669"/>
    <property type="project" value="TreeGrafter"/>
</dbReference>
<dbReference type="PANTHER" id="PTHR30308">
    <property type="entry name" value="TMRNA-BINDING COMPONENT OF TRANS-TRANSLATION TAGGING COMPLEX"/>
    <property type="match status" value="1"/>
</dbReference>
<keyword evidence="1 3" id="KW-0963">Cytoplasm</keyword>
<evidence type="ECO:0000313" key="4">
    <source>
        <dbReference type="EMBL" id="HIV08672.1"/>
    </source>
</evidence>
<reference evidence="4" key="1">
    <citation type="submission" date="2020-10" db="EMBL/GenBank/DDBJ databases">
        <authorList>
            <person name="Gilroy R."/>
        </authorList>
    </citation>
    <scope>NUCLEOTIDE SEQUENCE</scope>
    <source>
        <strain evidence="4">35461</strain>
    </source>
</reference>
<comment type="function">
    <text evidence="3">Required for rescue of stalled ribosomes mediated by trans-translation. Binds to transfer-messenger RNA (tmRNA), required for stable association of tmRNA with ribosomes. tmRNA and SmpB together mimic tRNA shape, replacing the anticodon stem-loop with SmpB. tmRNA is encoded by the ssrA gene; the 2 termini fold to resemble tRNA(Ala) and it encodes a 'tag peptide', a short internal open reading frame. During trans-translation Ala-aminoacylated tmRNA acts like a tRNA, entering the A-site of stalled ribosomes, displacing the stalled mRNA. The ribosome then switches to translate the ORF on the tmRNA; the nascent peptide is terminated with the 'tag peptide' encoded by the tmRNA and targeted for degradation. The ribosome is freed to recommence translation, which seems to be the essential function of trans-translation.</text>
</comment>
<evidence type="ECO:0000256" key="1">
    <source>
        <dbReference type="ARBA" id="ARBA00022490"/>
    </source>
</evidence>
<organism evidence="4 5">
    <name type="scientific">Candidatus Spyradenecus faecavium</name>
    <dbReference type="NCBI Taxonomy" id="2840947"/>
    <lineage>
        <taxon>Bacteria</taxon>
        <taxon>Pseudomonadati</taxon>
        <taxon>Lentisphaerota</taxon>
        <taxon>Lentisphaeria</taxon>
        <taxon>Lentisphaerales</taxon>
        <taxon>Lentisphaeraceae</taxon>
        <taxon>Lentisphaeraceae incertae sedis</taxon>
        <taxon>Candidatus Spyradenecus</taxon>
    </lineage>
</organism>
<comment type="subcellular location">
    <subcellularLocation>
        <location evidence="3">Cytoplasm</location>
    </subcellularLocation>
    <text evidence="3">The tmRNA-SmpB complex associates with stalled 70S ribosomes.</text>
</comment>
<evidence type="ECO:0000256" key="3">
    <source>
        <dbReference type="HAMAP-Rule" id="MF_00023"/>
    </source>
</evidence>
<sequence>MAAGKKAKKPQSANLAVNRKATHDYTILEKFEAGIELLGTEVKVLRNGEGGLLGAWCKIDDANQLWLMQVRIPPYAFGNRFNHSELRQRRLLMHRAEILRLRQKTEQKGLSLIPLRLYLSPRGKVKVELALCQGKNQYDRRETIKRREADRAAARAVRVYR</sequence>
<dbReference type="CDD" id="cd09294">
    <property type="entry name" value="SmpB"/>
    <property type="match status" value="1"/>
</dbReference>
<dbReference type="InterPro" id="IPR023620">
    <property type="entry name" value="SmpB"/>
</dbReference>
<dbReference type="EMBL" id="DVOR01000033">
    <property type="protein sequence ID" value="HIV08672.1"/>
    <property type="molecule type" value="Genomic_DNA"/>
</dbReference>
<dbReference type="PANTHER" id="PTHR30308:SF2">
    <property type="entry name" value="SSRA-BINDING PROTEIN"/>
    <property type="match status" value="1"/>
</dbReference>
<dbReference type="GO" id="GO:0070929">
    <property type="term" value="P:trans-translation"/>
    <property type="evidence" value="ECO:0007669"/>
    <property type="project" value="UniProtKB-UniRule"/>
</dbReference>
<protein>
    <recommendedName>
        <fullName evidence="3">SsrA-binding protein</fullName>
    </recommendedName>
    <alternativeName>
        <fullName evidence="3">Small protein B</fullName>
    </alternativeName>
</protein>
<dbReference type="AlphaFoldDB" id="A0A9D1NL86"/>